<protein>
    <submittedName>
        <fullName evidence="1">DHH phosphoesterase</fullName>
    </submittedName>
</protein>
<dbReference type="InterPro" id="IPR038763">
    <property type="entry name" value="DHH_sf"/>
</dbReference>
<dbReference type="Proteomes" id="UP000218334">
    <property type="component" value="Unassembled WGS sequence"/>
</dbReference>
<evidence type="ECO:0000313" key="1">
    <source>
        <dbReference type="EMBL" id="PBK77546.1"/>
    </source>
</evidence>
<dbReference type="GO" id="GO:0005737">
    <property type="term" value="C:cytoplasm"/>
    <property type="evidence" value="ECO:0007669"/>
    <property type="project" value="TreeGrafter"/>
</dbReference>
<dbReference type="EMBL" id="KZ293416">
    <property type="protein sequence ID" value="PBK77546.1"/>
    <property type="molecule type" value="Genomic_DNA"/>
</dbReference>
<accession>A0A2H3CQI6</accession>
<organism evidence="1 2">
    <name type="scientific">Armillaria solidipes</name>
    <dbReference type="NCBI Taxonomy" id="1076256"/>
    <lineage>
        <taxon>Eukaryota</taxon>
        <taxon>Fungi</taxon>
        <taxon>Dikarya</taxon>
        <taxon>Basidiomycota</taxon>
        <taxon>Agaricomycotina</taxon>
        <taxon>Agaricomycetes</taxon>
        <taxon>Agaricomycetidae</taxon>
        <taxon>Agaricales</taxon>
        <taxon>Marasmiineae</taxon>
        <taxon>Physalacriaceae</taxon>
        <taxon>Armillaria</taxon>
    </lineage>
</organism>
<gene>
    <name evidence="1" type="ORF">ARMSODRAFT_288349</name>
</gene>
<dbReference type="GO" id="GO:0004309">
    <property type="term" value="F:exopolyphosphatase activity"/>
    <property type="evidence" value="ECO:0007669"/>
    <property type="project" value="TreeGrafter"/>
</dbReference>
<dbReference type="SUPFAM" id="SSF64182">
    <property type="entry name" value="DHH phosphoesterases"/>
    <property type="match status" value="1"/>
</dbReference>
<dbReference type="AlphaFoldDB" id="A0A2H3CQI6"/>
<dbReference type="STRING" id="1076256.A0A2H3CQI6"/>
<keyword evidence="2" id="KW-1185">Reference proteome</keyword>
<dbReference type="PANTHER" id="PTHR12112">
    <property type="entry name" value="BNIP - RELATED"/>
    <property type="match status" value="1"/>
</dbReference>
<reference evidence="2" key="1">
    <citation type="journal article" date="2017" name="Nat. Ecol. Evol.">
        <title>Genome expansion and lineage-specific genetic innovations in the forest pathogenic fungi Armillaria.</title>
        <authorList>
            <person name="Sipos G."/>
            <person name="Prasanna A.N."/>
            <person name="Walter M.C."/>
            <person name="O'Connor E."/>
            <person name="Balint B."/>
            <person name="Krizsan K."/>
            <person name="Kiss B."/>
            <person name="Hess J."/>
            <person name="Varga T."/>
            <person name="Slot J."/>
            <person name="Riley R."/>
            <person name="Boka B."/>
            <person name="Rigling D."/>
            <person name="Barry K."/>
            <person name="Lee J."/>
            <person name="Mihaltcheva S."/>
            <person name="LaButti K."/>
            <person name="Lipzen A."/>
            <person name="Waldron R."/>
            <person name="Moloney N.M."/>
            <person name="Sperisen C."/>
            <person name="Kredics L."/>
            <person name="Vagvoelgyi C."/>
            <person name="Patrignani A."/>
            <person name="Fitzpatrick D."/>
            <person name="Nagy I."/>
            <person name="Doyle S."/>
            <person name="Anderson J.B."/>
            <person name="Grigoriev I.V."/>
            <person name="Gueldener U."/>
            <person name="Muensterkoetter M."/>
            <person name="Nagy L.G."/>
        </authorList>
    </citation>
    <scope>NUCLEOTIDE SEQUENCE [LARGE SCALE GENOMIC DNA]</scope>
    <source>
        <strain evidence="2">28-4</strain>
    </source>
</reference>
<dbReference type="InterPro" id="IPR038222">
    <property type="entry name" value="DHHA2_dom_sf"/>
</dbReference>
<dbReference type="Gene3D" id="3.10.310.20">
    <property type="entry name" value="DHHA2 domain"/>
    <property type="match status" value="1"/>
</dbReference>
<name>A0A2H3CQI6_9AGAR</name>
<dbReference type="Gene3D" id="3.90.1640.10">
    <property type="entry name" value="inorganic pyrophosphatase (n-terminal core)"/>
    <property type="match status" value="1"/>
</dbReference>
<dbReference type="PANTHER" id="PTHR12112:SF39">
    <property type="entry name" value="EG:152A3.5 PROTEIN (FBGN0003116_PN PROTEIN)"/>
    <property type="match status" value="1"/>
</dbReference>
<evidence type="ECO:0000313" key="2">
    <source>
        <dbReference type="Proteomes" id="UP000218334"/>
    </source>
</evidence>
<proteinExistence type="predicted"/>
<sequence>MRQIFTALTLRRSRSSDLQLKQKPWNRLGHFLSESKQSFLAQVRSETPVLARDWRFVIGNEIPDLDSIACSIVYSWVYAWDNGIPSVPLIRMTKAELSLRPENLYALQLAGVFSPEDQLLLLDDLEREISTPDSFPVDRLILVDHNRVDPVFVSGAIITEPSWDGEHPYGNTVVERIIDHHSDEGLYARTAERTIATAGSCSSLVTSQCPEWMPPEPATLLLCAILLDTNGLRDNVEQVDIDAVAFLLPRSILQTTCERPSPDTLQSLPEIQALTAELMRQRLSLSHLTPLDLLRRDYQECTLNVRWYSRPVIRVGISCIPFQAKKSGLTRACQNHSDEHGLAVLAILINQKLTVLTFDQDGQSLQDRVWHGLETKFHFKPQKKLRITALPVGMQRRIYTMPAAEATREFIEGTFKHVLEGY</sequence>